<feature type="region of interest" description="Disordered" evidence="1">
    <location>
        <begin position="240"/>
        <end position="261"/>
    </location>
</feature>
<gene>
    <name evidence="2" type="ORF">PM001_LOCUS20689</name>
</gene>
<dbReference type="PANTHER" id="PTHR35317:SF40">
    <property type="entry name" value="CCHC-TYPE DOMAIN-CONTAINING PROTEIN"/>
    <property type="match status" value="1"/>
</dbReference>
<evidence type="ECO:0000256" key="1">
    <source>
        <dbReference type="SAM" id="MobiDB-lite"/>
    </source>
</evidence>
<dbReference type="SUPFAM" id="SSF57756">
    <property type="entry name" value="Retrovirus zinc finger-like domains"/>
    <property type="match status" value="1"/>
</dbReference>
<organism evidence="2 3">
    <name type="scientific">Peronospora matthiolae</name>
    <dbReference type="NCBI Taxonomy" id="2874970"/>
    <lineage>
        <taxon>Eukaryota</taxon>
        <taxon>Sar</taxon>
        <taxon>Stramenopiles</taxon>
        <taxon>Oomycota</taxon>
        <taxon>Peronosporomycetes</taxon>
        <taxon>Peronosporales</taxon>
        <taxon>Peronosporaceae</taxon>
        <taxon>Peronospora</taxon>
    </lineage>
</organism>
<name>A0AAV1UKZ2_9STRA</name>
<dbReference type="GO" id="GO:0003676">
    <property type="term" value="F:nucleic acid binding"/>
    <property type="evidence" value="ECO:0007669"/>
    <property type="project" value="InterPro"/>
</dbReference>
<sequence>MYAAGHASSNVLIDKFDGDNYSTWSRYMRGVFLTKSVWHAVNRESSPTFVDPRVQDDYVKANNIAFGTMLLHMGADYHHVVDNCVEAWVAWQSLKVLYGGSQKAGRIYLKRQLFSMKMDEAANFMHRCNKVPNIAAKLSSIGEKMEDEDVAICLLLSLPKSFENVILNLEMNSTELCTQDVVKVLTNEHTKRQGEKTTTTATMVKTEDAAKAFNTEREPCKCTYCGKVGHTVDRCWSKQKNESRGARRGGNGRGRGANNVQ</sequence>
<evidence type="ECO:0000313" key="3">
    <source>
        <dbReference type="Proteomes" id="UP001162060"/>
    </source>
</evidence>
<evidence type="ECO:0000313" key="2">
    <source>
        <dbReference type="EMBL" id="CAK7935539.1"/>
    </source>
</evidence>
<dbReference type="Proteomes" id="UP001162060">
    <property type="component" value="Unassembled WGS sequence"/>
</dbReference>
<dbReference type="InterPro" id="IPR036875">
    <property type="entry name" value="Znf_CCHC_sf"/>
</dbReference>
<protein>
    <recommendedName>
        <fullName evidence="4">CCHC-type domain-containing protein</fullName>
    </recommendedName>
</protein>
<dbReference type="PANTHER" id="PTHR35317">
    <property type="entry name" value="OS04G0629600 PROTEIN"/>
    <property type="match status" value="1"/>
</dbReference>
<dbReference type="AlphaFoldDB" id="A0AAV1UKZ2"/>
<dbReference type="EMBL" id="CAKLBY020000221">
    <property type="protein sequence ID" value="CAK7935539.1"/>
    <property type="molecule type" value="Genomic_DNA"/>
</dbReference>
<evidence type="ECO:0008006" key="4">
    <source>
        <dbReference type="Google" id="ProtNLM"/>
    </source>
</evidence>
<reference evidence="2" key="1">
    <citation type="submission" date="2024-01" db="EMBL/GenBank/DDBJ databases">
        <authorList>
            <person name="Webb A."/>
        </authorList>
    </citation>
    <scope>NUCLEOTIDE SEQUENCE</scope>
    <source>
        <strain evidence="2">Pm1</strain>
    </source>
</reference>
<comment type="caution">
    <text evidence="2">The sequence shown here is derived from an EMBL/GenBank/DDBJ whole genome shotgun (WGS) entry which is preliminary data.</text>
</comment>
<dbReference type="Pfam" id="PF14223">
    <property type="entry name" value="Retrotran_gag_2"/>
    <property type="match status" value="1"/>
</dbReference>
<proteinExistence type="predicted"/>
<dbReference type="GO" id="GO:0008270">
    <property type="term" value="F:zinc ion binding"/>
    <property type="evidence" value="ECO:0007669"/>
    <property type="project" value="InterPro"/>
</dbReference>
<accession>A0AAV1UKZ2</accession>